<feature type="region of interest" description="Disordered" evidence="3">
    <location>
        <begin position="549"/>
        <end position="591"/>
    </location>
</feature>
<dbReference type="OrthoDB" id="6744at2157"/>
<feature type="compositionally biased region" description="Basic and acidic residues" evidence="3">
    <location>
        <begin position="1"/>
        <end position="11"/>
    </location>
</feature>
<feature type="region of interest" description="Disordered" evidence="3">
    <location>
        <begin position="1"/>
        <end position="25"/>
    </location>
</feature>
<feature type="compositionally biased region" description="Acidic residues" evidence="3">
    <location>
        <begin position="693"/>
        <end position="738"/>
    </location>
</feature>
<dbReference type="Pfam" id="PF00127">
    <property type="entry name" value="Copper-bind"/>
    <property type="match status" value="1"/>
</dbReference>
<dbReference type="STRING" id="797210.Halxa_4228"/>
<dbReference type="Pfam" id="PF07995">
    <property type="entry name" value="GSDH"/>
    <property type="match status" value="1"/>
</dbReference>
<feature type="compositionally biased region" description="Basic and acidic residues" evidence="3">
    <location>
        <begin position="381"/>
        <end position="390"/>
    </location>
</feature>
<dbReference type="KEGG" id="hxa:Halxa_4228"/>
<dbReference type="eggNOG" id="arCOG02921">
    <property type="taxonomic scope" value="Archaea"/>
</dbReference>
<dbReference type="GeneID" id="10799167"/>
<keyword evidence="2" id="KW-0186">Copper</keyword>
<feature type="region of interest" description="Disordered" evidence="3">
    <location>
        <begin position="605"/>
        <end position="631"/>
    </location>
</feature>
<dbReference type="EMBL" id="CP002839">
    <property type="protein sequence ID" value="AEH38830.1"/>
    <property type="molecule type" value="Genomic_DNA"/>
</dbReference>
<sequence>MSDTPDERSTRGSESTDADGYPPTSRRRILQVAAAAGVVGVASPALAQFDSQTIELGGETSGWTGVAPDAIADETNPTLELAEGTTYELTWENVDGAPHNVVIESEDGEELERTEIMSSQGETQTLEFEATSDMATYFCEPHRPTMNGDISVSSGDGGGSEQEQGDQQAQEGFFQAGAEIGLQTVAEGMTAPTDMAVADGDQGQYFVADQTGELWLVDDDGVRDEPFLDLSDRIVELGTFQGEYADPNQDYDERGLLGVEPHPDYAENGRLFIHYSAPPNDETPDDWSHVEVVSEFQASDDLSEADPESEQVLMEFQKPQYNHDAGPMAFGPDGYLYVPMGDGGGANDDMLGHLEDWYDENDGGNGQNITDTLLGGVHRIDVDSEGDSDRPYGIPDDNPLVDSDEGLDEYYAWGFRNPFGISFDSEGRLFVSDAGQDLYEEANLVEAGGNYGWNVKEGTHCFSTDSPGDPPEDCPDSAPDEPPYDGQELQDPIVEYPHVYEDQIVGITIIGGHVYEAGGVGDLEGKYVFGDWTADPARQSPDGRLLAASEREGAGGGDGADQTQGVAPDANQTAENATEDTQDEPINATGDNETLANESIEAGGFENATNETGDGNETMADMGQTQPEEDQVVPRDELWEMEELQVSGTEDGSFPYFVRQFGQDADGNVYVLANQVGVPEGDTGAVMQIVPPDEGEELQAPPDDESGAGTDEQDADENATEDTQDEPINETDGNEPADNETGGNVTIDDGATNETDA</sequence>
<dbReference type="Gene3D" id="2.60.40.420">
    <property type="entry name" value="Cupredoxins - blue copper proteins"/>
    <property type="match status" value="1"/>
</dbReference>
<name>F8D5J4_HALXS</name>
<dbReference type="GO" id="GO:0009055">
    <property type="term" value="F:electron transfer activity"/>
    <property type="evidence" value="ECO:0007669"/>
    <property type="project" value="InterPro"/>
</dbReference>
<dbReference type="eggNOG" id="arCOG02796">
    <property type="taxonomic scope" value="Archaea"/>
</dbReference>
<feature type="domain" description="Glucose/Sorbosone dehydrogenase" evidence="5">
    <location>
        <begin position="191"/>
        <end position="459"/>
    </location>
</feature>
<accession>F8D5J4</accession>
<evidence type="ECO:0000256" key="2">
    <source>
        <dbReference type="ARBA" id="ARBA00023008"/>
    </source>
</evidence>
<dbReference type="InterPro" id="IPR006311">
    <property type="entry name" value="TAT_signal"/>
</dbReference>
<dbReference type="PANTHER" id="PTHR19328:SF75">
    <property type="entry name" value="ALDOSE SUGAR DEHYDROGENASE YLII"/>
    <property type="match status" value="1"/>
</dbReference>
<proteinExistence type="predicted"/>
<evidence type="ECO:0000313" key="6">
    <source>
        <dbReference type="EMBL" id="AEH38830.1"/>
    </source>
</evidence>
<keyword evidence="7" id="KW-1185">Reference proteome</keyword>
<evidence type="ECO:0000259" key="5">
    <source>
        <dbReference type="Pfam" id="PF07995"/>
    </source>
</evidence>
<gene>
    <name evidence="6" type="ordered locus">Halxa_4228</name>
</gene>
<dbReference type="PANTHER" id="PTHR19328">
    <property type="entry name" value="HEDGEHOG-INTERACTING PROTEIN"/>
    <property type="match status" value="1"/>
</dbReference>
<feature type="compositionally biased region" description="Acidic residues" evidence="3">
    <location>
        <begin position="470"/>
        <end position="483"/>
    </location>
</feature>
<dbReference type="SUPFAM" id="SSF49503">
    <property type="entry name" value="Cupredoxins"/>
    <property type="match status" value="1"/>
</dbReference>
<dbReference type="InterPro" id="IPR000923">
    <property type="entry name" value="BlueCu_1"/>
</dbReference>
<dbReference type="GO" id="GO:0005507">
    <property type="term" value="F:copper ion binding"/>
    <property type="evidence" value="ECO:0007669"/>
    <property type="project" value="InterPro"/>
</dbReference>
<dbReference type="InterPro" id="IPR011042">
    <property type="entry name" value="6-blade_b-propeller_TolB-like"/>
</dbReference>
<dbReference type="InterPro" id="IPR011041">
    <property type="entry name" value="Quinoprot_gluc/sorb_DH_b-prop"/>
</dbReference>
<feature type="region of interest" description="Disordered" evidence="3">
    <location>
        <begin position="146"/>
        <end position="169"/>
    </location>
</feature>
<evidence type="ECO:0000259" key="4">
    <source>
        <dbReference type="Pfam" id="PF00127"/>
    </source>
</evidence>
<dbReference type="HOGENOM" id="CLU_012344_3_2_2"/>
<keyword evidence="1" id="KW-0479">Metal-binding</keyword>
<feature type="region of interest" description="Disordered" evidence="3">
    <location>
        <begin position="381"/>
        <end position="401"/>
    </location>
</feature>
<dbReference type="Proteomes" id="UP000006794">
    <property type="component" value="Chromosome"/>
</dbReference>
<evidence type="ECO:0000256" key="1">
    <source>
        <dbReference type="ARBA" id="ARBA00022723"/>
    </source>
</evidence>
<organism evidence="6 7">
    <name type="scientific">Halopiger xanaduensis (strain DSM 18323 / JCM 14033 / SH-6)</name>
    <dbReference type="NCBI Taxonomy" id="797210"/>
    <lineage>
        <taxon>Archaea</taxon>
        <taxon>Methanobacteriati</taxon>
        <taxon>Methanobacteriota</taxon>
        <taxon>Stenosarchaea group</taxon>
        <taxon>Halobacteria</taxon>
        <taxon>Halobacteriales</taxon>
        <taxon>Natrialbaceae</taxon>
        <taxon>Halopiger</taxon>
    </lineage>
</organism>
<feature type="region of interest" description="Disordered" evidence="3">
    <location>
        <begin position="461"/>
        <end position="487"/>
    </location>
</feature>
<dbReference type="InterPro" id="IPR012938">
    <property type="entry name" value="Glc/Sorbosone_DH"/>
</dbReference>
<feature type="domain" description="Blue (type 1) copper" evidence="4">
    <location>
        <begin position="88"/>
        <end position="152"/>
    </location>
</feature>
<evidence type="ECO:0000256" key="3">
    <source>
        <dbReference type="SAM" id="MobiDB-lite"/>
    </source>
</evidence>
<dbReference type="Gene3D" id="2.120.10.30">
    <property type="entry name" value="TolB, C-terminal domain"/>
    <property type="match status" value="1"/>
</dbReference>
<dbReference type="InterPro" id="IPR008972">
    <property type="entry name" value="Cupredoxin"/>
</dbReference>
<dbReference type="PROSITE" id="PS51318">
    <property type="entry name" value="TAT"/>
    <property type="match status" value="1"/>
</dbReference>
<feature type="region of interest" description="Disordered" evidence="3">
    <location>
        <begin position="682"/>
        <end position="757"/>
    </location>
</feature>
<evidence type="ECO:0000313" key="7">
    <source>
        <dbReference type="Proteomes" id="UP000006794"/>
    </source>
</evidence>
<protein>
    <submittedName>
        <fullName evidence="6">Blue (Type 1) copper domain protein</fullName>
    </submittedName>
</protein>
<dbReference type="SUPFAM" id="SSF50952">
    <property type="entry name" value="Soluble quinoprotein glucose dehydrogenase"/>
    <property type="match status" value="1"/>
</dbReference>
<reference evidence="6 7" key="1">
    <citation type="journal article" date="2012" name="Stand. Genomic Sci.">
        <title>Complete genome sequence of Halopiger xanaduensis type strain (SH-6(T)).</title>
        <authorList>
            <person name="Anderson I."/>
            <person name="Tindall B.J."/>
            <person name="Rohde M."/>
            <person name="Lucas S."/>
            <person name="Han J."/>
            <person name="Lapidus A."/>
            <person name="Cheng J.F."/>
            <person name="Goodwin L."/>
            <person name="Pitluck S."/>
            <person name="Peters L."/>
            <person name="Pati A."/>
            <person name="Mikhailova N."/>
            <person name="Pagani I."/>
            <person name="Teshima H."/>
            <person name="Han C."/>
            <person name="Tapia R."/>
            <person name="Land M."/>
            <person name="Woyke T."/>
            <person name="Klenk H.P."/>
            <person name="Kyrpides N."/>
            <person name="Ivanova N."/>
        </authorList>
    </citation>
    <scope>NUCLEOTIDE SEQUENCE [LARGE SCALE GENOMIC DNA]</scope>
    <source>
        <strain evidence="7">DSM 18323 / JCM 14033 / SH-6</strain>
    </source>
</reference>
<dbReference type="AlphaFoldDB" id="F8D5J4"/>
<dbReference type="RefSeq" id="WP_013881716.1">
    <property type="nucleotide sequence ID" value="NC_015666.1"/>
</dbReference>